<protein>
    <submittedName>
        <fullName evidence="2">Envelope fusion protein-like</fullName>
    </submittedName>
</protein>
<dbReference type="EMBL" id="CABPRJ010002485">
    <property type="protein sequence ID" value="VVC46378.1"/>
    <property type="molecule type" value="Genomic_DNA"/>
</dbReference>
<organism evidence="2 3">
    <name type="scientific">Cinara cedri</name>
    <dbReference type="NCBI Taxonomy" id="506608"/>
    <lineage>
        <taxon>Eukaryota</taxon>
        <taxon>Metazoa</taxon>
        <taxon>Ecdysozoa</taxon>
        <taxon>Arthropoda</taxon>
        <taxon>Hexapoda</taxon>
        <taxon>Insecta</taxon>
        <taxon>Pterygota</taxon>
        <taxon>Neoptera</taxon>
        <taxon>Paraneoptera</taxon>
        <taxon>Hemiptera</taxon>
        <taxon>Sternorrhyncha</taxon>
        <taxon>Aphidomorpha</taxon>
        <taxon>Aphidoidea</taxon>
        <taxon>Aphididae</taxon>
        <taxon>Lachninae</taxon>
        <taxon>Cinara</taxon>
    </lineage>
</organism>
<feature type="transmembrane region" description="Helical" evidence="1">
    <location>
        <begin position="176"/>
        <end position="198"/>
    </location>
</feature>
<keyword evidence="3" id="KW-1185">Reference proteome</keyword>
<accession>A0A5E4NN26</accession>
<keyword evidence="1" id="KW-0812">Transmembrane</keyword>
<dbReference type="Pfam" id="PF12259">
    <property type="entry name" value="Baculo_F"/>
    <property type="match status" value="1"/>
</dbReference>
<sequence>MRKGNVIANVLFGVCDDNDAEKLFIYKSEFQNFKDSAVHILDSQTKVIRNTIYDINAAIYLASKQTKLVEIKEKANAKNVLTLHKQITDAQANIMLLVKLLALESEDLVTTINYAFLGHLQSNLLNPKTISEQLQSIKGILPPNTEFPIRTTANSIANFFIITRVTIVQYIKNLMFTVRILISNGMYFLLYEIIPLLISMSQNTSVMLQLIETRAAQNL</sequence>
<dbReference type="InterPro" id="IPR022048">
    <property type="entry name" value="Envelope_fusion-like"/>
</dbReference>
<proteinExistence type="predicted"/>
<evidence type="ECO:0000313" key="2">
    <source>
        <dbReference type="EMBL" id="VVC46378.1"/>
    </source>
</evidence>
<name>A0A5E4NN26_9HEMI</name>
<reference evidence="2 3" key="1">
    <citation type="submission" date="2019-08" db="EMBL/GenBank/DDBJ databases">
        <authorList>
            <person name="Alioto T."/>
            <person name="Alioto T."/>
            <person name="Gomez Garrido J."/>
        </authorList>
    </citation>
    <scope>NUCLEOTIDE SEQUENCE [LARGE SCALE GENOMIC DNA]</scope>
</reference>
<evidence type="ECO:0000256" key="1">
    <source>
        <dbReference type="SAM" id="Phobius"/>
    </source>
</evidence>
<keyword evidence="1" id="KW-0472">Membrane</keyword>
<gene>
    <name evidence="2" type="ORF">CINCED_3A002363</name>
</gene>
<dbReference type="AlphaFoldDB" id="A0A5E4NN26"/>
<evidence type="ECO:0000313" key="3">
    <source>
        <dbReference type="Proteomes" id="UP000325440"/>
    </source>
</evidence>
<dbReference type="OrthoDB" id="6624460at2759"/>
<dbReference type="Proteomes" id="UP000325440">
    <property type="component" value="Unassembled WGS sequence"/>
</dbReference>
<keyword evidence="1" id="KW-1133">Transmembrane helix</keyword>